<feature type="transmembrane region" description="Helical" evidence="1">
    <location>
        <begin position="454"/>
        <end position="473"/>
    </location>
</feature>
<protein>
    <recommendedName>
        <fullName evidence="4">Ion transport domain-containing protein</fullName>
    </recommendedName>
</protein>
<evidence type="ECO:0000313" key="3">
    <source>
        <dbReference type="Proteomes" id="UP000234323"/>
    </source>
</evidence>
<sequence>MVRIYSTQSNNNEWTCKRMYEIPEDFIFVGISKYSKLYLRSSNNSIHEWNLLTGRSTSMFSYEEMIESPKYFKDIIISSNEKFVCLKINDNIIIYSVELEIPVSTLQAKEIEEVQEDCETINDINDKNLQDYDNTTETEMIDDNDDPKFEIGFLKNNEPKRIYDYNDRSKEHIVSPLLLSDDKSFKQCNEWILDIINNKESLLRYGVKLFLFAIKERIITGTLPLLNKYYPEFILKYSLETNMIIDSQSYKIKDKENLHLYSKNPQLIDLTRSILWTKCNIKMDNIKDNIYYISFIYFIIFLTFPILPILLFIFYLLSKYYFINDFSYDNLFNNLIFNKTLKYISSLLTTPTITPSITFMIPYINYPEDYKWFKELIKPQPIPQQYIGINIQNQLFIASIILGFIHLSFEIRQFIYSPERWIREFWNIFDIIAYLLPIITSIKWLQTNDLNDHIIQLFSFSCLFLDIKFLLFFRAFESFVVLFIIIISFAHAFYILLSPRSDYSFDQFTNNNDPNNPWNIAPTYSQVFNNGTMDSFFIQKPDENTNMFIDFRTALLAMYNFLTGDSSALSNWSYSI</sequence>
<comment type="caution">
    <text evidence="2">The sequence shown here is derived from an EMBL/GenBank/DDBJ whole genome shotgun (WGS) entry which is preliminary data.</text>
</comment>
<feature type="transmembrane region" description="Helical" evidence="1">
    <location>
        <begin position="425"/>
        <end position="442"/>
    </location>
</feature>
<keyword evidence="1" id="KW-1133">Transmembrane helix</keyword>
<feature type="transmembrane region" description="Helical" evidence="1">
    <location>
        <begin position="343"/>
        <end position="365"/>
    </location>
</feature>
<feature type="transmembrane region" description="Helical" evidence="1">
    <location>
        <begin position="290"/>
        <end position="323"/>
    </location>
</feature>
<name>A0A2I1GZE7_9GLOM</name>
<evidence type="ECO:0000313" key="2">
    <source>
        <dbReference type="EMBL" id="PKY52010.1"/>
    </source>
</evidence>
<dbReference type="Proteomes" id="UP000234323">
    <property type="component" value="Unassembled WGS sequence"/>
</dbReference>
<reference evidence="2 3" key="1">
    <citation type="submission" date="2015-10" db="EMBL/GenBank/DDBJ databases">
        <title>Genome analyses suggest a sexual origin of heterokaryosis in a supposedly ancient asexual fungus.</title>
        <authorList>
            <person name="Ropars J."/>
            <person name="Sedzielewska K."/>
            <person name="Noel J."/>
            <person name="Charron P."/>
            <person name="Farinelli L."/>
            <person name="Marton T."/>
            <person name="Kruger M."/>
            <person name="Pelin A."/>
            <person name="Brachmann A."/>
            <person name="Corradi N."/>
        </authorList>
    </citation>
    <scope>NUCLEOTIDE SEQUENCE [LARGE SCALE GENOMIC DNA]</scope>
    <source>
        <strain evidence="2 3">A4</strain>
    </source>
</reference>
<dbReference type="VEuPathDB" id="FungiDB:RhiirFUN_006380"/>
<keyword evidence="1" id="KW-0812">Transmembrane</keyword>
<organism evidence="2 3">
    <name type="scientific">Rhizophagus irregularis</name>
    <dbReference type="NCBI Taxonomy" id="588596"/>
    <lineage>
        <taxon>Eukaryota</taxon>
        <taxon>Fungi</taxon>
        <taxon>Fungi incertae sedis</taxon>
        <taxon>Mucoromycota</taxon>
        <taxon>Glomeromycotina</taxon>
        <taxon>Glomeromycetes</taxon>
        <taxon>Glomerales</taxon>
        <taxon>Glomeraceae</taxon>
        <taxon>Rhizophagus</taxon>
    </lineage>
</organism>
<dbReference type="VEuPathDB" id="FungiDB:RhiirA1_436556"/>
<evidence type="ECO:0000256" key="1">
    <source>
        <dbReference type="SAM" id="Phobius"/>
    </source>
</evidence>
<dbReference type="VEuPathDB" id="FungiDB:FUN_016135"/>
<accession>A0A2I1GZE7</accession>
<feature type="transmembrane region" description="Helical" evidence="1">
    <location>
        <begin position="479"/>
        <end position="497"/>
    </location>
</feature>
<feature type="transmembrane region" description="Helical" evidence="1">
    <location>
        <begin position="386"/>
        <end position="405"/>
    </location>
</feature>
<dbReference type="VEuPathDB" id="FungiDB:RhiirA1_461215"/>
<dbReference type="AlphaFoldDB" id="A0A2I1GZE7"/>
<dbReference type="EMBL" id="LLXI01001120">
    <property type="protein sequence ID" value="PKY52010.1"/>
    <property type="molecule type" value="Genomic_DNA"/>
</dbReference>
<keyword evidence="3" id="KW-1185">Reference proteome</keyword>
<proteinExistence type="predicted"/>
<evidence type="ECO:0008006" key="4">
    <source>
        <dbReference type="Google" id="ProtNLM"/>
    </source>
</evidence>
<gene>
    <name evidence="2" type="ORF">RhiirA4_546901</name>
</gene>
<dbReference type="VEuPathDB" id="FungiDB:RhiirFUN_014150"/>
<keyword evidence="1" id="KW-0472">Membrane</keyword>